<dbReference type="EMBL" id="JAACJK010000006">
    <property type="protein sequence ID" value="KAF5339796.1"/>
    <property type="molecule type" value="Genomic_DNA"/>
</dbReference>
<feature type="region of interest" description="Disordered" evidence="1">
    <location>
        <begin position="605"/>
        <end position="641"/>
    </location>
</feature>
<dbReference type="GO" id="GO:0004674">
    <property type="term" value="F:protein serine/threonine kinase activity"/>
    <property type="evidence" value="ECO:0007669"/>
    <property type="project" value="TreeGrafter"/>
</dbReference>
<dbReference type="AlphaFoldDB" id="A0A8H5CEV7"/>
<keyword evidence="4" id="KW-1185">Reference proteome</keyword>
<comment type="caution">
    <text evidence="3">The sequence shown here is derived from an EMBL/GenBank/DDBJ whole genome shotgun (WGS) entry which is preliminary data.</text>
</comment>
<dbReference type="InterPro" id="IPR052969">
    <property type="entry name" value="Thr-specific_kinase-like"/>
</dbReference>
<dbReference type="Gene3D" id="3.40.50.410">
    <property type="entry name" value="von Willebrand factor, type A domain"/>
    <property type="match status" value="1"/>
</dbReference>
<protein>
    <recommendedName>
        <fullName evidence="2">VWFA domain-containing protein</fullName>
    </recommendedName>
</protein>
<organism evidence="3 4">
    <name type="scientific">Ephemerocybe angulata</name>
    <dbReference type="NCBI Taxonomy" id="980116"/>
    <lineage>
        <taxon>Eukaryota</taxon>
        <taxon>Fungi</taxon>
        <taxon>Dikarya</taxon>
        <taxon>Basidiomycota</taxon>
        <taxon>Agaricomycotina</taxon>
        <taxon>Agaricomycetes</taxon>
        <taxon>Agaricomycetidae</taxon>
        <taxon>Agaricales</taxon>
        <taxon>Agaricineae</taxon>
        <taxon>Psathyrellaceae</taxon>
        <taxon>Ephemerocybe</taxon>
    </lineage>
</organism>
<dbReference type="GO" id="GO:0005737">
    <property type="term" value="C:cytoplasm"/>
    <property type="evidence" value="ECO:0007669"/>
    <property type="project" value="TreeGrafter"/>
</dbReference>
<dbReference type="PANTHER" id="PTHR47763">
    <property type="entry name" value="ALPHA-PROTEIN KINASE VWKA"/>
    <property type="match status" value="1"/>
</dbReference>
<feature type="compositionally biased region" description="Polar residues" evidence="1">
    <location>
        <begin position="7"/>
        <end position="20"/>
    </location>
</feature>
<feature type="region of interest" description="Disordered" evidence="1">
    <location>
        <begin position="1"/>
        <end position="40"/>
    </location>
</feature>
<accession>A0A8H5CEV7</accession>
<evidence type="ECO:0000313" key="3">
    <source>
        <dbReference type="EMBL" id="KAF5339796.1"/>
    </source>
</evidence>
<evidence type="ECO:0000256" key="1">
    <source>
        <dbReference type="SAM" id="MobiDB-lite"/>
    </source>
</evidence>
<dbReference type="Pfam" id="PF00092">
    <property type="entry name" value="VWA"/>
    <property type="match status" value="1"/>
</dbReference>
<dbReference type="OrthoDB" id="301415at2759"/>
<dbReference type="SMART" id="SM00327">
    <property type="entry name" value="VWA"/>
    <property type="match status" value="1"/>
</dbReference>
<dbReference type="InterPro" id="IPR002035">
    <property type="entry name" value="VWF_A"/>
</dbReference>
<gene>
    <name evidence="3" type="ORF">D9611_009201</name>
</gene>
<dbReference type="PANTHER" id="PTHR47763:SF1">
    <property type="entry name" value="DUF659 DOMAIN-CONTAINING PROTEIN"/>
    <property type="match status" value="1"/>
</dbReference>
<sequence length="641" mass="64607">MPFQYPTMASSSPPSVNTPITDPGAQPGPPEEPTKRNDTSKPLDILFLQDATGSQGPYIKAARTAISDICTKISSSASLSKGALRFGLVAFRDHPPQDTTFITKNFGFTSDVAQIRKNLAGLSATGGGDPPEASTAALAEALNMEWEEDAVKIVVLITDAPPHGIGENMDAFPDGSPDQNDPLDIARQLAERGITLYIIACEPTLSSQFQYAIDFYRALCQITSGRMVPLLNAAQLGDYIVGSALETMETEALINQYENIILEDVYGQGKGVEEVTEKVQEQIDKKKTEINTLNVEDVYEPSEAADRNTKVWMDAVTIKTRGQLNLIRGQRLKASFKAELPSGGLFGFGPGPELTERPAFASGMGGHGLFGASLPVTPIPGAPLSGGLFGSSGGTGGFFTGGGGSLFGSTGSTNTSNVGGGGLFGSTTATGGLFGGSGGSLFGSSASSKDSGSVGGGGPFGGGTAASGGGSAFINNSTGAASTGGFGGGVFGSAPPPPSSEGLLGSNPTGGLGLGSWAAPHSTGGFGGFSSPATGAFGGFSSPATGAFGGFSSPSTAPVMAFGALSPQSNTGKAAGPSVSVTSQSVAHSQTKRVVMQSLMRKATVGPGGVLTPKGAWAGSAPVATEPSDADSARPKNEKGE</sequence>
<proteinExistence type="predicted"/>
<feature type="region of interest" description="Disordered" evidence="1">
    <location>
        <begin position="488"/>
        <end position="508"/>
    </location>
</feature>
<evidence type="ECO:0000259" key="2">
    <source>
        <dbReference type="PROSITE" id="PS50234"/>
    </source>
</evidence>
<name>A0A8H5CEV7_9AGAR</name>
<dbReference type="InterPro" id="IPR036465">
    <property type="entry name" value="vWFA_dom_sf"/>
</dbReference>
<dbReference type="SUPFAM" id="SSF53300">
    <property type="entry name" value="vWA-like"/>
    <property type="match status" value="1"/>
</dbReference>
<dbReference type="CDD" id="cd00198">
    <property type="entry name" value="vWFA"/>
    <property type="match status" value="1"/>
</dbReference>
<dbReference type="PROSITE" id="PS50234">
    <property type="entry name" value="VWFA"/>
    <property type="match status" value="1"/>
</dbReference>
<evidence type="ECO:0000313" key="4">
    <source>
        <dbReference type="Proteomes" id="UP000541558"/>
    </source>
</evidence>
<dbReference type="Proteomes" id="UP000541558">
    <property type="component" value="Unassembled WGS sequence"/>
</dbReference>
<feature type="domain" description="VWFA" evidence="2">
    <location>
        <begin position="44"/>
        <end position="265"/>
    </location>
</feature>
<feature type="compositionally biased region" description="Basic and acidic residues" evidence="1">
    <location>
        <begin position="631"/>
        <end position="641"/>
    </location>
</feature>
<reference evidence="3 4" key="1">
    <citation type="journal article" date="2020" name="ISME J.">
        <title>Uncovering the hidden diversity of litter-decomposition mechanisms in mushroom-forming fungi.</title>
        <authorList>
            <person name="Floudas D."/>
            <person name="Bentzer J."/>
            <person name="Ahren D."/>
            <person name="Johansson T."/>
            <person name="Persson P."/>
            <person name="Tunlid A."/>
        </authorList>
    </citation>
    <scope>NUCLEOTIDE SEQUENCE [LARGE SCALE GENOMIC DNA]</scope>
    <source>
        <strain evidence="3 4">CBS 175.51</strain>
    </source>
</reference>